<feature type="region of interest" description="Disordered" evidence="1">
    <location>
        <begin position="151"/>
        <end position="176"/>
    </location>
</feature>
<feature type="compositionally biased region" description="Low complexity" evidence="1">
    <location>
        <begin position="159"/>
        <end position="170"/>
    </location>
</feature>
<dbReference type="PANTHER" id="PTHR35043:SF7">
    <property type="entry name" value="TRANSCRIPTION FACTOR DOMAIN-CONTAINING PROTEIN"/>
    <property type="match status" value="1"/>
</dbReference>
<proteinExistence type="predicted"/>
<evidence type="ECO:0000313" key="3">
    <source>
        <dbReference type="Proteomes" id="UP001175227"/>
    </source>
</evidence>
<protein>
    <submittedName>
        <fullName evidence="2">Uncharacterized protein</fullName>
    </submittedName>
</protein>
<name>A0AA39N9I2_9AGAR</name>
<reference evidence="2" key="1">
    <citation type="submission" date="2023-06" db="EMBL/GenBank/DDBJ databases">
        <authorList>
            <consortium name="Lawrence Berkeley National Laboratory"/>
            <person name="Ahrendt S."/>
            <person name="Sahu N."/>
            <person name="Indic B."/>
            <person name="Wong-Bajracharya J."/>
            <person name="Merenyi Z."/>
            <person name="Ke H.-M."/>
            <person name="Monk M."/>
            <person name="Kocsube S."/>
            <person name="Drula E."/>
            <person name="Lipzen A."/>
            <person name="Balint B."/>
            <person name="Henrissat B."/>
            <person name="Andreopoulos B."/>
            <person name="Martin F.M."/>
            <person name="Harder C.B."/>
            <person name="Rigling D."/>
            <person name="Ford K.L."/>
            <person name="Foster G.D."/>
            <person name="Pangilinan J."/>
            <person name="Papanicolaou A."/>
            <person name="Barry K."/>
            <person name="LaButti K."/>
            <person name="Viragh M."/>
            <person name="Koriabine M."/>
            <person name="Yan M."/>
            <person name="Riley R."/>
            <person name="Champramary S."/>
            <person name="Plett K.L."/>
            <person name="Tsai I.J."/>
            <person name="Slot J."/>
            <person name="Sipos G."/>
            <person name="Plett J."/>
            <person name="Nagy L.G."/>
            <person name="Grigoriev I.V."/>
        </authorList>
    </citation>
    <scope>NUCLEOTIDE SEQUENCE</scope>
    <source>
        <strain evidence="2">ICMP 16352</strain>
    </source>
</reference>
<organism evidence="2 3">
    <name type="scientific">Armillaria novae-zelandiae</name>
    <dbReference type="NCBI Taxonomy" id="153914"/>
    <lineage>
        <taxon>Eukaryota</taxon>
        <taxon>Fungi</taxon>
        <taxon>Dikarya</taxon>
        <taxon>Basidiomycota</taxon>
        <taxon>Agaricomycotina</taxon>
        <taxon>Agaricomycetes</taxon>
        <taxon>Agaricomycetidae</taxon>
        <taxon>Agaricales</taxon>
        <taxon>Marasmiineae</taxon>
        <taxon>Physalacriaceae</taxon>
        <taxon>Armillaria</taxon>
    </lineage>
</organism>
<dbReference type="Proteomes" id="UP001175227">
    <property type="component" value="Unassembled WGS sequence"/>
</dbReference>
<dbReference type="AlphaFoldDB" id="A0AA39N9I2"/>
<evidence type="ECO:0000313" key="2">
    <source>
        <dbReference type="EMBL" id="KAK0461499.1"/>
    </source>
</evidence>
<gene>
    <name evidence="2" type="ORF">IW261DRAFT_1576963</name>
</gene>
<keyword evidence="3" id="KW-1185">Reference proteome</keyword>
<dbReference type="PANTHER" id="PTHR35043">
    <property type="entry name" value="TRANSCRIPTION FACTOR DOMAIN-CONTAINING PROTEIN"/>
    <property type="match status" value="1"/>
</dbReference>
<sequence length="251" mass="27463">MVVVVPLLIAPASGSQISPGSDDGEAVCTGDRRTIWSIIWGWITTIFVCTWLSIHPDVPGRFITTNGAISCAIERAKLMVVTILAPEFIVGWAADQFITVWNVRRGKYAFMESVINPEPEKTKKSKLTMAHGFFLCMGGFYYTQRSENPHEGLEADVATSTPPSSSPPSSVLMTPSNSTLPLKSPFMLRDSSGYDIPGTLVDFHVLESEPDLVKNLAAINPETIEDKSKGDAFSKTISIFQLSWFIVQCVA</sequence>
<comment type="caution">
    <text evidence="2">The sequence shown here is derived from an EMBL/GenBank/DDBJ whole genome shotgun (WGS) entry which is preliminary data.</text>
</comment>
<evidence type="ECO:0000256" key="1">
    <source>
        <dbReference type="SAM" id="MobiDB-lite"/>
    </source>
</evidence>
<accession>A0AA39N9I2</accession>
<dbReference type="EMBL" id="JAUEPR010000148">
    <property type="protein sequence ID" value="KAK0461499.1"/>
    <property type="molecule type" value="Genomic_DNA"/>
</dbReference>